<evidence type="ECO:0000256" key="1">
    <source>
        <dbReference type="ARBA" id="ARBA00006926"/>
    </source>
</evidence>
<dbReference type="PIRSF" id="PIRSF000303">
    <property type="entry name" value="Glutathion_perox"/>
    <property type="match status" value="1"/>
</dbReference>
<dbReference type="Gene3D" id="3.40.30.10">
    <property type="entry name" value="Glutaredoxin"/>
    <property type="match status" value="1"/>
</dbReference>
<evidence type="ECO:0000313" key="5">
    <source>
        <dbReference type="EMBL" id="CAD9308237.1"/>
    </source>
</evidence>
<name>A0A7S1VSR4_9STRA</name>
<gene>
    <name evidence="5" type="ORF">GOCE00092_LOCUS25411</name>
</gene>
<dbReference type="AlphaFoldDB" id="A0A7S1VSR4"/>
<organism evidence="5">
    <name type="scientific">Grammatophora oceanica</name>
    <dbReference type="NCBI Taxonomy" id="210454"/>
    <lineage>
        <taxon>Eukaryota</taxon>
        <taxon>Sar</taxon>
        <taxon>Stramenopiles</taxon>
        <taxon>Ochrophyta</taxon>
        <taxon>Bacillariophyta</taxon>
        <taxon>Fragilariophyceae</taxon>
        <taxon>Fragilariophycidae</taxon>
        <taxon>Rhabdonematales</taxon>
        <taxon>Grammatophoraceae</taxon>
        <taxon>Grammatophora</taxon>
    </lineage>
</organism>
<dbReference type="PROSITE" id="PS51355">
    <property type="entry name" value="GLUTATHIONE_PEROXID_3"/>
    <property type="match status" value="1"/>
</dbReference>
<reference evidence="5" key="1">
    <citation type="submission" date="2021-01" db="EMBL/GenBank/DDBJ databases">
        <authorList>
            <person name="Corre E."/>
            <person name="Pelletier E."/>
            <person name="Niang G."/>
            <person name="Scheremetjew M."/>
            <person name="Finn R."/>
            <person name="Kale V."/>
            <person name="Holt S."/>
            <person name="Cochrane G."/>
            <person name="Meng A."/>
            <person name="Brown T."/>
            <person name="Cohen L."/>
        </authorList>
    </citation>
    <scope>NUCLEOTIDE SEQUENCE</scope>
    <source>
        <strain evidence="5">CCMP 410</strain>
    </source>
</reference>
<evidence type="ECO:0000256" key="4">
    <source>
        <dbReference type="RuleBase" id="RU000499"/>
    </source>
</evidence>
<dbReference type="GO" id="GO:0004601">
    <property type="term" value="F:peroxidase activity"/>
    <property type="evidence" value="ECO:0007669"/>
    <property type="project" value="UniProtKB-KW"/>
</dbReference>
<dbReference type="EMBL" id="HBGK01048466">
    <property type="protein sequence ID" value="CAD9308237.1"/>
    <property type="molecule type" value="Transcribed_RNA"/>
</dbReference>
<dbReference type="PANTHER" id="PTHR11592">
    <property type="entry name" value="GLUTATHIONE PEROXIDASE"/>
    <property type="match status" value="1"/>
</dbReference>
<proteinExistence type="inferred from homology"/>
<dbReference type="PRINTS" id="PR01011">
    <property type="entry name" value="GLUTPROXDASE"/>
</dbReference>
<accession>A0A7S1VSR4</accession>
<dbReference type="SUPFAM" id="SSF52833">
    <property type="entry name" value="Thioredoxin-like"/>
    <property type="match status" value="1"/>
</dbReference>
<dbReference type="GO" id="GO:0006979">
    <property type="term" value="P:response to oxidative stress"/>
    <property type="evidence" value="ECO:0007669"/>
    <property type="project" value="InterPro"/>
</dbReference>
<dbReference type="PANTHER" id="PTHR11592:SF78">
    <property type="entry name" value="GLUTATHIONE PEROXIDASE"/>
    <property type="match status" value="1"/>
</dbReference>
<dbReference type="InterPro" id="IPR000889">
    <property type="entry name" value="Glutathione_peroxidase"/>
</dbReference>
<protein>
    <recommendedName>
        <fullName evidence="4">Glutathione peroxidase</fullName>
    </recommendedName>
</protein>
<comment type="similarity">
    <text evidence="1 4">Belongs to the glutathione peroxidase family.</text>
</comment>
<evidence type="ECO:0000256" key="2">
    <source>
        <dbReference type="ARBA" id="ARBA00022559"/>
    </source>
</evidence>
<sequence>MADANYRQLVKLHNEYHTRGFKVCAFPCNQFGGQEPGSAEEILEFASKYDDADKKFVFFEKAYVNGEDTREVYSFLKSKLPSKDETTDIRWSYTVFLVDHKGTPIKRLFPSKTPYDKVKPVVEKLLDEKDGK</sequence>
<dbReference type="Pfam" id="PF00255">
    <property type="entry name" value="GSHPx"/>
    <property type="match status" value="1"/>
</dbReference>
<keyword evidence="3 4" id="KW-0560">Oxidoreductase</keyword>
<evidence type="ECO:0000256" key="3">
    <source>
        <dbReference type="ARBA" id="ARBA00023002"/>
    </source>
</evidence>
<keyword evidence="2 4" id="KW-0575">Peroxidase</keyword>
<dbReference type="InterPro" id="IPR036249">
    <property type="entry name" value="Thioredoxin-like_sf"/>
</dbReference>